<keyword evidence="2" id="KW-1185">Reference proteome</keyword>
<evidence type="ECO:0000313" key="1">
    <source>
        <dbReference type="EMBL" id="MDO3675947.1"/>
    </source>
</evidence>
<gene>
    <name evidence="1" type="ORF">Q3C12_02955</name>
</gene>
<dbReference type="Proteomes" id="UP001168883">
    <property type="component" value="Unassembled WGS sequence"/>
</dbReference>
<dbReference type="EMBL" id="JAUMKJ010000003">
    <property type="protein sequence ID" value="MDO3675947.1"/>
    <property type="molecule type" value="Genomic_DNA"/>
</dbReference>
<organism evidence="1 2">
    <name type="scientific">Paenibacillus ehimensis</name>
    <dbReference type="NCBI Taxonomy" id="79264"/>
    <lineage>
        <taxon>Bacteria</taxon>
        <taxon>Bacillati</taxon>
        <taxon>Bacillota</taxon>
        <taxon>Bacilli</taxon>
        <taxon>Bacillales</taxon>
        <taxon>Paenibacillaceae</taxon>
        <taxon>Paenibacillus</taxon>
    </lineage>
</organism>
<comment type="caution">
    <text evidence="1">The sequence shown here is derived from an EMBL/GenBank/DDBJ whole genome shotgun (WGS) entry which is preliminary data.</text>
</comment>
<sequence length="227" mass="25271">MSAGDRVNEVQRYKADTEPEMAHLLRQASELQRAFAEFAARMDALSGKPGALNDTELKRREAEAAFGAGQILRQVTGVEARCERGSKDIGALWRRHAVSRYAAPIAAPLPVFQETGIAGGHQEEALKHFLARHPEYHVVEIRKKTAQGTTLRLYKQYMWKNDGRPPAPANLSARPAAHHSTADGWAEAEVRLSTAENLARWLDRGKDAANEWNAFQPGRSRLSRGRK</sequence>
<name>A0ABT8V6P2_9BACL</name>
<dbReference type="RefSeq" id="WP_302877190.1">
    <property type="nucleotide sequence ID" value="NZ_JAUMKJ010000003.1"/>
</dbReference>
<reference evidence="1" key="1">
    <citation type="submission" date="2023-07" db="EMBL/GenBank/DDBJ databases">
        <authorList>
            <person name="Aktuganov G."/>
            <person name="Boyko T."/>
            <person name="Delegan Y."/>
            <person name="Galimzianova N."/>
            <person name="Gilvanova E."/>
            <person name="Korobov V."/>
            <person name="Kuzmina L."/>
            <person name="Melentiev A."/>
            <person name="Milman P."/>
            <person name="Ryabova A."/>
            <person name="Stupak E."/>
            <person name="Yasakov T."/>
            <person name="Zharikova N."/>
            <person name="Zhurenko E."/>
        </authorList>
    </citation>
    <scope>NUCLEOTIDE SEQUENCE</scope>
    <source>
        <strain evidence="1">IB-739</strain>
    </source>
</reference>
<protein>
    <submittedName>
        <fullName evidence="1">Uncharacterized protein</fullName>
    </submittedName>
</protein>
<accession>A0ABT8V6P2</accession>
<evidence type="ECO:0000313" key="2">
    <source>
        <dbReference type="Proteomes" id="UP001168883"/>
    </source>
</evidence>
<proteinExistence type="predicted"/>